<dbReference type="Proteomes" id="UP000284706">
    <property type="component" value="Unassembled WGS sequence"/>
</dbReference>
<dbReference type="Pfam" id="PF01370">
    <property type="entry name" value="Epimerase"/>
    <property type="match status" value="1"/>
</dbReference>
<name>A0A409VL29_9AGAR</name>
<gene>
    <name evidence="2" type="ORF">CVT26_009991</name>
</gene>
<dbReference type="EMBL" id="NHYE01005617">
    <property type="protein sequence ID" value="PPQ66960.1"/>
    <property type="molecule type" value="Genomic_DNA"/>
</dbReference>
<proteinExistence type="predicted"/>
<dbReference type="InParanoid" id="A0A409VL29"/>
<comment type="caution">
    <text evidence="2">The sequence shown here is derived from an EMBL/GenBank/DDBJ whole genome shotgun (WGS) entry which is preliminary data.</text>
</comment>
<dbReference type="AlphaFoldDB" id="A0A409VL29"/>
<evidence type="ECO:0000313" key="3">
    <source>
        <dbReference type="Proteomes" id="UP000284706"/>
    </source>
</evidence>
<evidence type="ECO:0000313" key="2">
    <source>
        <dbReference type="EMBL" id="PPQ66960.1"/>
    </source>
</evidence>
<dbReference type="STRING" id="231916.A0A409VL29"/>
<reference evidence="2 3" key="1">
    <citation type="journal article" date="2018" name="Evol. Lett.">
        <title>Horizontal gene cluster transfer increased hallucinogenic mushroom diversity.</title>
        <authorList>
            <person name="Reynolds H.T."/>
            <person name="Vijayakumar V."/>
            <person name="Gluck-Thaler E."/>
            <person name="Korotkin H.B."/>
            <person name="Matheny P.B."/>
            <person name="Slot J.C."/>
        </authorList>
    </citation>
    <scope>NUCLEOTIDE SEQUENCE [LARGE SCALE GENOMIC DNA]</scope>
    <source>
        <strain evidence="2 3">SRW20</strain>
    </source>
</reference>
<organism evidence="2 3">
    <name type="scientific">Gymnopilus dilepis</name>
    <dbReference type="NCBI Taxonomy" id="231916"/>
    <lineage>
        <taxon>Eukaryota</taxon>
        <taxon>Fungi</taxon>
        <taxon>Dikarya</taxon>
        <taxon>Basidiomycota</taxon>
        <taxon>Agaricomycotina</taxon>
        <taxon>Agaricomycetes</taxon>
        <taxon>Agaricomycetidae</taxon>
        <taxon>Agaricales</taxon>
        <taxon>Agaricineae</taxon>
        <taxon>Hymenogastraceae</taxon>
        <taxon>Gymnopilus</taxon>
    </lineage>
</organism>
<protein>
    <recommendedName>
        <fullName evidence="1">NAD-dependent epimerase/dehydratase domain-containing protein</fullName>
    </recommendedName>
</protein>
<dbReference type="OrthoDB" id="419598at2759"/>
<dbReference type="SUPFAM" id="SSF51735">
    <property type="entry name" value="NAD(P)-binding Rossmann-fold domains"/>
    <property type="match status" value="1"/>
</dbReference>
<dbReference type="PANTHER" id="PTHR43162">
    <property type="match status" value="1"/>
</dbReference>
<dbReference type="PANTHER" id="PTHR43162:SF1">
    <property type="entry name" value="PRESTALK A DIFFERENTIATION PROTEIN A"/>
    <property type="match status" value="1"/>
</dbReference>
<keyword evidence="3" id="KW-1185">Reference proteome</keyword>
<feature type="domain" description="NAD-dependent epimerase/dehydratase" evidence="1">
    <location>
        <begin position="4"/>
        <end position="69"/>
    </location>
</feature>
<dbReference type="InterPro" id="IPR036291">
    <property type="entry name" value="NAD(P)-bd_dom_sf"/>
</dbReference>
<dbReference type="InterPro" id="IPR051604">
    <property type="entry name" value="Ergot_Alk_Oxidoreductase"/>
</dbReference>
<accession>A0A409VL29</accession>
<dbReference type="InterPro" id="IPR001509">
    <property type="entry name" value="Epimerase_deHydtase"/>
</dbReference>
<dbReference type="Gene3D" id="3.40.50.720">
    <property type="entry name" value="NAD(P)-binding Rossmann-like Domain"/>
    <property type="match status" value="1"/>
</dbReference>
<sequence>MTTFVTGGTGKTGSRLAQLLHDNHHSVLVASRSGSVPAPFKGVKFDWSDSSTFENPFNVDPKIDKLYLIAPPIFDSLPVVKPFIDFAISKGVKRIVHGSSSAMDKGDIVDGKIHEYIVDCGVDYAIIRPTWFIGEQNLQLVREHLLILPDNFGTFYVSSIRDKDEIPTVAEDGRVAFVGVDDIARAAYEALVADKCLDTEYYVVGPTLYSYDEVLYFLNSHTRMHCLPFGLLQVAILLSNLLGRKISHKRLSHKESQSFWETFGLTQDYAAMLTAMEAKIAHGYEEDITKGEGVIVGRTNLHDYLTANEKLWKQ</sequence>
<evidence type="ECO:0000259" key="1">
    <source>
        <dbReference type="Pfam" id="PF01370"/>
    </source>
</evidence>